<gene>
    <name evidence="1" type="ORF">UFOVP1139_10</name>
    <name evidence="2" type="ORF">UFOVP1209_22</name>
    <name evidence="3" type="ORF">UFOVP1499_25</name>
    <name evidence="4" type="ORF">UFOVP1646_10</name>
</gene>
<accession>A0A6J5T5D3</accession>
<dbReference type="EMBL" id="LR797140">
    <property type="protein sequence ID" value="CAB4189857.1"/>
    <property type="molecule type" value="Genomic_DNA"/>
</dbReference>
<reference evidence="4" key="1">
    <citation type="submission" date="2020-05" db="EMBL/GenBank/DDBJ databases">
        <authorList>
            <person name="Chiriac C."/>
            <person name="Salcher M."/>
            <person name="Ghai R."/>
            <person name="Kavagutti S V."/>
        </authorList>
    </citation>
    <scope>NUCLEOTIDE SEQUENCE</scope>
</reference>
<dbReference type="EMBL" id="LR797453">
    <property type="protein sequence ID" value="CAB4217329.1"/>
    <property type="molecule type" value="Genomic_DNA"/>
</dbReference>
<protein>
    <submittedName>
        <fullName evidence="4">Uncharacterized protein</fullName>
    </submittedName>
</protein>
<evidence type="ECO:0000313" key="2">
    <source>
        <dbReference type="EMBL" id="CAB4189857.1"/>
    </source>
</evidence>
<evidence type="ECO:0000313" key="1">
    <source>
        <dbReference type="EMBL" id="CAB4186058.1"/>
    </source>
</evidence>
<organism evidence="4">
    <name type="scientific">uncultured Caudovirales phage</name>
    <dbReference type="NCBI Taxonomy" id="2100421"/>
    <lineage>
        <taxon>Viruses</taxon>
        <taxon>Duplodnaviria</taxon>
        <taxon>Heunggongvirae</taxon>
        <taxon>Uroviricota</taxon>
        <taxon>Caudoviricetes</taxon>
        <taxon>Peduoviridae</taxon>
        <taxon>Maltschvirus</taxon>
        <taxon>Maltschvirus maltsch</taxon>
    </lineage>
</organism>
<proteinExistence type="predicted"/>
<evidence type="ECO:0000313" key="3">
    <source>
        <dbReference type="EMBL" id="CAB4217329.1"/>
    </source>
</evidence>
<name>A0A6J5T5D3_9CAUD</name>
<dbReference type="EMBL" id="LR797087">
    <property type="protein sequence ID" value="CAB4186058.1"/>
    <property type="molecule type" value="Genomic_DNA"/>
</dbReference>
<dbReference type="EMBL" id="LR797508">
    <property type="protein sequence ID" value="CAB4222231.1"/>
    <property type="molecule type" value="Genomic_DNA"/>
</dbReference>
<sequence>MSLKKCCCGGGCSDPICESGNCDAIISDCANLGPLNFTVRINMVARPATCSKYECATEPCETGGLPVFTESGCDLSGFGPYVDCAPRTFIAPSGGANQNVLTCTMADPGSNNLQCIFQWATHVNRTTTTCGGDSENQCYTVNSIVPAGCKQLTFPDIAVNEDMIAVSGWYDCPEPPGVPVPKSIADMRSVKGAFGKACGDCSAADPNQQCCNLIPLPCACECLGGGRSTTMQLLTPTNNPKDGVLYASVDWFAPCAGPSSPSRGGTWCGEGCSGTSTASEMMIHFRAIFAVSTPPLDVPYATCPTTIIGEGFPGAYLTLNQPTYPGADADGLVWCYEQRDVYVLFKHCNDTYTGEGNKCRMQKGLYRPVQAGICLNQTFMPKGCCIVDVEDCYSKPCNDAHVPCDCSITIKELLRRAGWDFLEIEVL</sequence>
<evidence type="ECO:0000313" key="4">
    <source>
        <dbReference type="EMBL" id="CAB4222231.1"/>
    </source>
</evidence>